<keyword evidence="1" id="KW-0472">Membrane</keyword>
<proteinExistence type="predicted"/>
<dbReference type="Proteomes" id="UP000830454">
    <property type="component" value="Chromosome"/>
</dbReference>
<dbReference type="RefSeq" id="WP_246915573.1">
    <property type="nucleotide sequence ID" value="NZ_CP090145.1"/>
</dbReference>
<gene>
    <name evidence="2" type="ORF">LXD69_11780</name>
</gene>
<dbReference type="EMBL" id="CP090145">
    <property type="protein sequence ID" value="UOX32720.1"/>
    <property type="molecule type" value="Genomic_DNA"/>
</dbReference>
<feature type="transmembrane region" description="Helical" evidence="1">
    <location>
        <begin position="85"/>
        <end position="106"/>
    </location>
</feature>
<protein>
    <recommendedName>
        <fullName evidence="4">Cytochrome B</fullName>
    </recommendedName>
</protein>
<evidence type="ECO:0000313" key="2">
    <source>
        <dbReference type="EMBL" id="UOX32720.1"/>
    </source>
</evidence>
<reference evidence="2" key="2">
    <citation type="submission" date="2022-04" db="EMBL/GenBank/DDBJ databases">
        <title>Complete Genome Sequence of Flavobacterium sediminilitoris YSM-43, Isolated from a Tidal Sediment.</title>
        <authorList>
            <person name="Lee P.A."/>
        </authorList>
    </citation>
    <scope>NUCLEOTIDE SEQUENCE</scope>
    <source>
        <strain evidence="2">YSM-43</strain>
    </source>
</reference>
<accession>A0ABY4HJN0</accession>
<evidence type="ECO:0000313" key="3">
    <source>
        <dbReference type="Proteomes" id="UP000830454"/>
    </source>
</evidence>
<feature type="transmembrane region" description="Helical" evidence="1">
    <location>
        <begin position="118"/>
        <end position="138"/>
    </location>
</feature>
<feature type="transmembrane region" description="Helical" evidence="1">
    <location>
        <begin position="43"/>
        <end position="65"/>
    </location>
</feature>
<name>A0ABY4HJN0_9FLAO</name>
<keyword evidence="3" id="KW-1185">Reference proteome</keyword>
<organism evidence="2 3">
    <name type="scientific">Flavobacterium sediminilitoris</name>
    <dbReference type="NCBI Taxonomy" id="2024526"/>
    <lineage>
        <taxon>Bacteria</taxon>
        <taxon>Pseudomonadati</taxon>
        <taxon>Bacteroidota</taxon>
        <taxon>Flavobacteriia</taxon>
        <taxon>Flavobacteriales</taxon>
        <taxon>Flavobacteriaceae</taxon>
        <taxon>Flavobacterium</taxon>
    </lineage>
</organism>
<keyword evidence="1" id="KW-1133">Transmembrane helix</keyword>
<keyword evidence="1" id="KW-0812">Transmembrane</keyword>
<evidence type="ECO:0008006" key="4">
    <source>
        <dbReference type="Google" id="ProtNLM"/>
    </source>
</evidence>
<evidence type="ECO:0000256" key="1">
    <source>
        <dbReference type="SAM" id="Phobius"/>
    </source>
</evidence>
<feature type="transmembrane region" description="Helical" evidence="1">
    <location>
        <begin position="12"/>
        <end position="31"/>
    </location>
</feature>
<reference evidence="2" key="1">
    <citation type="submission" date="2021-12" db="EMBL/GenBank/DDBJ databases">
        <authorList>
            <person name="Cha I.-T."/>
            <person name="Lee K.-E."/>
            <person name="Park S.-J."/>
        </authorList>
    </citation>
    <scope>NUCLEOTIDE SEQUENCE</scope>
    <source>
        <strain evidence="2">YSM-43</strain>
    </source>
</reference>
<sequence>MYSIVKNSHSFIAFLSLIFLIISTIYAFYGYKAKIKYTKKSKIVFTIGLITMHTQFLIGVLLYLLSPLGISNFSKEMMKNSFSRFYALEHPTIMLLALILITIGFSKSKRNTDNNIKFKLIAIFYSIGLILIMSRIPWSSWL</sequence>